<evidence type="ECO:0000313" key="3">
    <source>
        <dbReference type="Proteomes" id="UP001283341"/>
    </source>
</evidence>
<feature type="region of interest" description="Disordered" evidence="1">
    <location>
        <begin position="668"/>
        <end position="710"/>
    </location>
</feature>
<evidence type="ECO:0000256" key="1">
    <source>
        <dbReference type="SAM" id="MobiDB-lite"/>
    </source>
</evidence>
<protein>
    <submittedName>
        <fullName evidence="2">Uncharacterized protein</fullName>
    </submittedName>
</protein>
<evidence type="ECO:0000313" key="2">
    <source>
        <dbReference type="EMBL" id="KAK3312951.1"/>
    </source>
</evidence>
<proteinExistence type="predicted"/>
<dbReference type="Proteomes" id="UP001283341">
    <property type="component" value="Unassembled WGS sequence"/>
</dbReference>
<gene>
    <name evidence="2" type="ORF">B0H66DRAFT_569238</name>
</gene>
<feature type="region of interest" description="Disordered" evidence="1">
    <location>
        <begin position="420"/>
        <end position="452"/>
    </location>
</feature>
<feature type="compositionally biased region" description="Low complexity" evidence="1">
    <location>
        <begin position="681"/>
        <end position="697"/>
    </location>
</feature>
<sequence length="710" mass="77704">MAAPLEKQQNVAVAANFIETRAPQFHGAFGVPSTLNVLTMQYEPPEVRDLRETLQCQHEKAARYVDFTNDLTKCTWEDVHRELKRAQAAMAESERRGKNPIRRAWRAVGTISEIIAPGLSAIPDDLCVLHGGLALIFSLARHSEMNRVKILAAFENVPNIIEIAWSKAKTFPLDRDKPKSVKLHQNVEKLQETLLKTLPMLINKLVPGTFLNAWRSPFNGWKIDRLLDEVKVCAEGVRVCAEGLMEDLIVDSYAASMDIRLQLTEVLQHTRMIQMSLNAATQGKTHLLHFLVDQLNQNANGVYPGRDQTDLVSERGTALPGYTPEDLLRIMDVNHLRVANDAVIVLRRHTSLPPADVDRAATGMIMAPQMKELLSMSTPGPCTVAVEGHFDRTQFGQVSPLSYVSAMLSQALRQQSEQYATAAAASQAPTSPTSPQLGSQHHRKGSFGAASVNGGTGPSRSAAIVLEYFCALHTSADDDLRGPQGLLRCLTTQLILALVANEWIGHADAVHLPHLRDGEEELLRDQNLDAVCRLFVALVHLVPGGVPVYCLVDGWSAYEREERMWQTDYESVLGAFRDAADAGNPDGGANFRLLLTSPTSCRWLGDFVMPGQKVSLRNQREARNWVSPGRGGVKGLAKGLARASTMPDAAFGAHHGFDDGVHGEYGYGGGVGGGPGGGEFDGPYPKAQYGQQQHQPQAWVGEGYDRRSST</sequence>
<keyword evidence="3" id="KW-1185">Reference proteome</keyword>
<reference evidence="2" key="1">
    <citation type="journal article" date="2023" name="Mol. Phylogenet. Evol.">
        <title>Genome-scale phylogeny and comparative genomics of the fungal order Sordariales.</title>
        <authorList>
            <person name="Hensen N."/>
            <person name="Bonometti L."/>
            <person name="Westerberg I."/>
            <person name="Brannstrom I.O."/>
            <person name="Guillou S."/>
            <person name="Cros-Aarteil S."/>
            <person name="Calhoun S."/>
            <person name="Haridas S."/>
            <person name="Kuo A."/>
            <person name="Mondo S."/>
            <person name="Pangilinan J."/>
            <person name="Riley R."/>
            <person name="LaButti K."/>
            <person name="Andreopoulos B."/>
            <person name="Lipzen A."/>
            <person name="Chen C."/>
            <person name="Yan M."/>
            <person name="Daum C."/>
            <person name="Ng V."/>
            <person name="Clum A."/>
            <person name="Steindorff A."/>
            <person name="Ohm R.A."/>
            <person name="Martin F."/>
            <person name="Silar P."/>
            <person name="Natvig D.O."/>
            <person name="Lalanne C."/>
            <person name="Gautier V."/>
            <person name="Ament-Velasquez S.L."/>
            <person name="Kruys A."/>
            <person name="Hutchinson M.I."/>
            <person name="Powell A.J."/>
            <person name="Barry K."/>
            <person name="Miller A.N."/>
            <person name="Grigoriev I.V."/>
            <person name="Debuchy R."/>
            <person name="Gladieux P."/>
            <person name="Hiltunen Thoren M."/>
            <person name="Johannesson H."/>
        </authorList>
    </citation>
    <scope>NUCLEOTIDE SEQUENCE</scope>
    <source>
        <strain evidence="2">CBS 118394</strain>
    </source>
</reference>
<accession>A0AAE0HVY4</accession>
<feature type="compositionally biased region" description="Low complexity" evidence="1">
    <location>
        <begin position="420"/>
        <end position="436"/>
    </location>
</feature>
<dbReference type="AlphaFoldDB" id="A0AAE0HVY4"/>
<organism evidence="2 3">
    <name type="scientific">Apodospora peruviana</name>
    <dbReference type="NCBI Taxonomy" id="516989"/>
    <lineage>
        <taxon>Eukaryota</taxon>
        <taxon>Fungi</taxon>
        <taxon>Dikarya</taxon>
        <taxon>Ascomycota</taxon>
        <taxon>Pezizomycotina</taxon>
        <taxon>Sordariomycetes</taxon>
        <taxon>Sordariomycetidae</taxon>
        <taxon>Sordariales</taxon>
        <taxon>Lasiosphaeriaceae</taxon>
        <taxon>Apodospora</taxon>
    </lineage>
</organism>
<name>A0AAE0HVY4_9PEZI</name>
<feature type="compositionally biased region" description="Gly residues" evidence="1">
    <location>
        <begin position="668"/>
        <end position="680"/>
    </location>
</feature>
<comment type="caution">
    <text evidence="2">The sequence shown here is derived from an EMBL/GenBank/DDBJ whole genome shotgun (WGS) entry which is preliminary data.</text>
</comment>
<dbReference type="EMBL" id="JAUEDM010000008">
    <property type="protein sequence ID" value="KAK3312951.1"/>
    <property type="molecule type" value="Genomic_DNA"/>
</dbReference>
<dbReference type="PANTHER" id="PTHR40619">
    <property type="entry name" value="FUNGAL STAND N-TERMINAL GOODBYE DOMAIN-CONTAINING PROTEIN"/>
    <property type="match status" value="1"/>
</dbReference>
<dbReference type="PANTHER" id="PTHR40619:SF3">
    <property type="entry name" value="FUNGAL STAND N-TERMINAL GOODBYE DOMAIN-CONTAINING PROTEIN"/>
    <property type="match status" value="1"/>
</dbReference>
<reference evidence="2" key="2">
    <citation type="submission" date="2023-06" db="EMBL/GenBank/DDBJ databases">
        <authorList>
            <consortium name="Lawrence Berkeley National Laboratory"/>
            <person name="Haridas S."/>
            <person name="Hensen N."/>
            <person name="Bonometti L."/>
            <person name="Westerberg I."/>
            <person name="Brannstrom I.O."/>
            <person name="Guillou S."/>
            <person name="Cros-Aarteil S."/>
            <person name="Calhoun S."/>
            <person name="Kuo A."/>
            <person name="Mondo S."/>
            <person name="Pangilinan J."/>
            <person name="Riley R."/>
            <person name="Labutti K."/>
            <person name="Andreopoulos B."/>
            <person name="Lipzen A."/>
            <person name="Chen C."/>
            <person name="Yanf M."/>
            <person name="Daum C."/>
            <person name="Ng V."/>
            <person name="Clum A."/>
            <person name="Steindorff A."/>
            <person name="Ohm R."/>
            <person name="Martin F."/>
            <person name="Silar P."/>
            <person name="Natvig D."/>
            <person name="Lalanne C."/>
            <person name="Gautier V."/>
            <person name="Ament-Velasquez S.L."/>
            <person name="Kruys A."/>
            <person name="Hutchinson M.I."/>
            <person name="Powell A.J."/>
            <person name="Barry K."/>
            <person name="Miller A.N."/>
            <person name="Grigoriev I.V."/>
            <person name="Debuchy R."/>
            <person name="Gladieux P."/>
            <person name="Thoren M.H."/>
            <person name="Johannesson H."/>
        </authorList>
    </citation>
    <scope>NUCLEOTIDE SEQUENCE</scope>
    <source>
        <strain evidence="2">CBS 118394</strain>
    </source>
</reference>